<dbReference type="EMBL" id="JAAKDE010000014">
    <property type="protein sequence ID" value="MBA2133414.1"/>
    <property type="molecule type" value="Genomic_DNA"/>
</dbReference>
<dbReference type="Gene3D" id="2.30.30.240">
    <property type="entry name" value="PRC-barrel domain"/>
    <property type="match status" value="1"/>
</dbReference>
<dbReference type="AlphaFoldDB" id="A0A8J6LM83"/>
<organism evidence="2 3">
    <name type="scientific">Capillibacterium thermochitinicola</name>
    <dbReference type="NCBI Taxonomy" id="2699427"/>
    <lineage>
        <taxon>Bacteria</taxon>
        <taxon>Bacillati</taxon>
        <taxon>Bacillota</taxon>
        <taxon>Capillibacterium</taxon>
    </lineage>
</organism>
<proteinExistence type="predicted"/>
<sequence>MAKTSELREREVINILDGKKLGFTSDLEIDPVSGKILALVLPAPGRFRWLLGRNEEIIIPWRQIKKIGSDVILVELPEKVEANTYIDLSGGH</sequence>
<dbReference type="Pfam" id="PF05239">
    <property type="entry name" value="PRC"/>
    <property type="match status" value="1"/>
</dbReference>
<name>A0A8J6LM83_9FIRM</name>
<dbReference type="InterPro" id="IPR027275">
    <property type="entry name" value="PRC-brl_dom"/>
</dbReference>
<feature type="domain" description="PRC-barrel" evidence="1">
    <location>
        <begin position="5"/>
        <end position="79"/>
    </location>
</feature>
<dbReference type="NCBIfam" id="TIGR02888">
    <property type="entry name" value="spore_YlmC_YmxH"/>
    <property type="match status" value="1"/>
</dbReference>
<dbReference type="InterPro" id="IPR014238">
    <property type="entry name" value="Spore_YlmC/YmxH"/>
</dbReference>
<reference evidence="2" key="1">
    <citation type="submission" date="2020-06" db="EMBL/GenBank/DDBJ databases">
        <title>Novel chitinolytic bacterium.</title>
        <authorList>
            <person name="Ungkulpasvich U."/>
            <person name="Kosugi A."/>
            <person name="Uke A."/>
        </authorList>
    </citation>
    <scope>NUCLEOTIDE SEQUENCE</scope>
    <source>
        <strain evidence="2">UUS1-1</strain>
    </source>
</reference>
<dbReference type="RefSeq" id="WP_181339895.1">
    <property type="nucleotide sequence ID" value="NZ_JAAKDE010000014.1"/>
</dbReference>
<dbReference type="PANTHER" id="PTHR40061:SF1">
    <property type="entry name" value="SPORULATION PROTEIN YLMC-RELATED"/>
    <property type="match status" value="1"/>
</dbReference>
<evidence type="ECO:0000313" key="2">
    <source>
        <dbReference type="EMBL" id="MBA2133414.1"/>
    </source>
</evidence>
<accession>A0A8J6LM83</accession>
<comment type="caution">
    <text evidence="2">The sequence shown here is derived from an EMBL/GenBank/DDBJ whole genome shotgun (WGS) entry which is preliminary data.</text>
</comment>
<gene>
    <name evidence="2" type="ORF">G5B42_07655</name>
</gene>
<evidence type="ECO:0000259" key="1">
    <source>
        <dbReference type="Pfam" id="PF05239"/>
    </source>
</evidence>
<protein>
    <submittedName>
        <fullName evidence="2">YlmC/YmxH family sporulation protein</fullName>
    </submittedName>
</protein>
<dbReference type="PANTHER" id="PTHR40061">
    <property type="entry name" value="SPORULATION PROTEIN YLMC-RELATED"/>
    <property type="match status" value="1"/>
</dbReference>
<dbReference type="Proteomes" id="UP000657177">
    <property type="component" value="Unassembled WGS sequence"/>
</dbReference>
<keyword evidence="3" id="KW-1185">Reference proteome</keyword>
<dbReference type="SUPFAM" id="SSF50346">
    <property type="entry name" value="PRC-barrel domain"/>
    <property type="match status" value="1"/>
</dbReference>
<evidence type="ECO:0000313" key="3">
    <source>
        <dbReference type="Proteomes" id="UP000657177"/>
    </source>
</evidence>
<dbReference type="InterPro" id="IPR011033">
    <property type="entry name" value="PRC_barrel-like_sf"/>
</dbReference>